<feature type="compositionally biased region" description="Pro residues" evidence="1">
    <location>
        <begin position="389"/>
        <end position="411"/>
    </location>
</feature>
<dbReference type="EMBL" id="JADYXP020000008">
    <property type="protein sequence ID" value="KAL0117917.1"/>
    <property type="molecule type" value="Genomic_DNA"/>
</dbReference>
<keyword evidence="3" id="KW-1185">Reference proteome</keyword>
<comment type="caution">
    <text evidence="2">The sequence shown here is derived from an EMBL/GenBank/DDBJ whole genome shotgun (WGS) entry which is preliminary data.</text>
</comment>
<feature type="compositionally biased region" description="Basic and acidic residues" evidence="1">
    <location>
        <begin position="119"/>
        <end position="170"/>
    </location>
</feature>
<feature type="compositionally biased region" description="Low complexity" evidence="1">
    <location>
        <begin position="16"/>
        <end position="25"/>
    </location>
</feature>
<evidence type="ECO:0000313" key="2">
    <source>
        <dbReference type="EMBL" id="KAL0117917.1"/>
    </source>
</evidence>
<feature type="compositionally biased region" description="Basic and acidic residues" evidence="1">
    <location>
        <begin position="186"/>
        <end position="199"/>
    </location>
</feature>
<protein>
    <submittedName>
        <fullName evidence="2">Uncharacterized protein</fullName>
    </submittedName>
</protein>
<feature type="compositionally biased region" description="Basic and acidic residues" evidence="1">
    <location>
        <begin position="813"/>
        <end position="836"/>
    </location>
</feature>
<feature type="compositionally biased region" description="Basic residues" evidence="1">
    <location>
        <begin position="340"/>
        <end position="363"/>
    </location>
</feature>
<feature type="compositionally biased region" description="Low complexity" evidence="1">
    <location>
        <begin position="547"/>
        <end position="556"/>
    </location>
</feature>
<feature type="compositionally biased region" description="Basic and acidic residues" evidence="1">
    <location>
        <begin position="791"/>
        <end position="807"/>
    </location>
</feature>
<feature type="compositionally biased region" description="Basic and acidic residues" evidence="1">
    <location>
        <begin position="82"/>
        <end position="111"/>
    </location>
</feature>
<feature type="region of interest" description="Disordered" evidence="1">
    <location>
        <begin position="523"/>
        <end position="574"/>
    </location>
</feature>
<feature type="compositionally biased region" description="Basic and acidic residues" evidence="1">
    <location>
        <begin position="258"/>
        <end position="325"/>
    </location>
</feature>
<reference evidence="2 3" key="1">
    <citation type="submission" date="2023-03" db="EMBL/GenBank/DDBJ databases">
        <title>High recombination rates correlate with genetic variation in Cardiocondyla obscurior ants.</title>
        <authorList>
            <person name="Errbii M."/>
        </authorList>
    </citation>
    <scope>NUCLEOTIDE SEQUENCE [LARGE SCALE GENOMIC DNA]</scope>
    <source>
        <strain evidence="2">Alpha-2009</strain>
        <tissue evidence="2">Whole body</tissue>
    </source>
</reference>
<accession>A0AAW2FR87</accession>
<organism evidence="2 3">
    <name type="scientific">Cardiocondyla obscurior</name>
    <dbReference type="NCBI Taxonomy" id="286306"/>
    <lineage>
        <taxon>Eukaryota</taxon>
        <taxon>Metazoa</taxon>
        <taxon>Ecdysozoa</taxon>
        <taxon>Arthropoda</taxon>
        <taxon>Hexapoda</taxon>
        <taxon>Insecta</taxon>
        <taxon>Pterygota</taxon>
        <taxon>Neoptera</taxon>
        <taxon>Endopterygota</taxon>
        <taxon>Hymenoptera</taxon>
        <taxon>Apocrita</taxon>
        <taxon>Aculeata</taxon>
        <taxon>Formicoidea</taxon>
        <taxon>Formicidae</taxon>
        <taxon>Myrmicinae</taxon>
        <taxon>Cardiocondyla</taxon>
    </lineage>
</organism>
<proteinExistence type="predicted"/>
<feature type="region of interest" description="Disordered" evidence="1">
    <location>
        <begin position="791"/>
        <end position="892"/>
    </location>
</feature>
<evidence type="ECO:0000313" key="3">
    <source>
        <dbReference type="Proteomes" id="UP001430953"/>
    </source>
</evidence>
<feature type="compositionally biased region" description="Polar residues" evidence="1">
    <location>
        <begin position="523"/>
        <end position="540"/>
    </location>
</feature>
<feature type="region of interest" description="Disordered" evidence="1">
    <location>
        <begin position="1"/>
        <end position="43"/>
    </location>
</feature>
<dbReference type="AlphaFoldDB" id="A0AAW2FR87"/>
<gene>
    <name evidence="2" type="ORF">PUN28_008951</name>
</gene>
<evidence type="ECO:0000256" key="1">
    <source>
        <dbReference type="SAM" id="MobiDB-lite"/>
    </source>
</evidence>
<feature type="region of interest" description="Disordered" evidence="1">
    <location>
        <begin position="82"/>
        <end position="432"/>
    </location>
</feature>
<dbReference type="Proteomes" id="UP001430953">
    <property type="component" value="Unassembled WGS sequence"/>
</dbReference>
<feature type="compositionally biased region" description="Basic and acidic residues" evidence="1">
    <location>
        <begin position="876"/>
        <end position="892"/>
    </location>
</feature>
<feature type="compositionally biased region" description="Polar residues" evidence="1">
    <location>
        <begin position="373"/>
        <end position="385"/>
    </location>
</feature>
<sequence length="892" mass="103181">MDESIKIKEEVEEEVTTTTNKTSTKPFHSVEESLSKSSTNDDVQRAIEGLKEIPDEELKEFLDDEDFMEGLDVVDAWEREEDKLRDIEQDSTRPTKQRENPLREHHAEPKGSNKRKKSKKEEKKREEIRRDPSKSSKDIERDKIRTKRDTESKLLAEKEKAIKYLLDSDKVVPPGTETEAIQSIAEEQRERAQREAQRIRERRRSKSVERYRRVSPVRRRSPDRLRQSPHRRKSPLSPERRRSPRYSSPARRKNSPRSYDRRSPNISPDRRRSPRRLSTERRSSVERRSSPDHRWSSERRRRRADWGYERRRSRSYERRSRSTDRSRRRSPSRSPSNRRYSPRRRSHSRSRSRSFEKRTRKRSPFFNELVRQLNRSKAMSTSGNETEPRPPLPGMTPPPQPPPPPPPPSSAPPYIHQSLPPLPPPSSSAMISPMPSGPFMNFEPMLSASLGPPSNYSSNPALYNQSNSVPIQAPPPPVICSPMLSMPTPSPQPVPPPMIDAHKSYPSSYPVPFVQQPVHQSTNISLNEPITPSTSSQSYTERGPAPSSSSYNESSSPRQERMLTPPAPPVISMPQQKTSLSSLLEASVSAKESSNIPVLYPGFIPEIMRNCEQALFNLPAEDPRLKMKGRFFYDRSEENDTKDILEDHTSNSILLQKSKTKIFWAECNAEQSVPVPKTATQMHQKICQTDEVMTDSKGVQIGPIMINCATQVKPEDIFEHVKVKEEKRPVMNRVNWGGTRDTFELKSKYREKDDLRWNVSNSQGRPYESEPKRFDTIDDSVKLRLNSPVTNRDEFSSHSDMRDHYSRETYTPEYHRRSMEHDDFLDRRSDHSRGESPMEIAESDEELMPGHAFQRGSEWQGKGKILKGKSHNLQGKHGERPHRTQASFRDKF</sequence>
<name>A0AAW2FR87_9HYME</name>